<reference evidence="2" key="1">
    <citation type="submission" date="2015-09" db="EMBL/GenBank/DDBJ databases">
        <title>Whole genome sequence of Pseudomonas fluorescens FW300-N2C3.</title>
        <authorList>
            <person name="Ray J."/>
            <person name="Melnyk R."/>
            <person name="Deutschbauer A."/>
        </authorList>
    </citation>
    <scope>NUCLEOTIDE SEQUENCE [LARGE SCALE GENOMIC DNA]</scope>
    <source>
        <strain evidence="2">FW300-N2C3</strain>
    </source>
</reference>
<accession>A0A0N9X540</accession>
<name>A0A0N9X540_PSEFL</name>
<dbReference type="Proteomes" id="UP000059425">
    <property type="component" value="Chromosome"/>
</dbReference>
<evidence type="ECO:0000313" key="2">
    <source>
        <dbReference type="Proteomes" id="UP000059425"/>
    </source>
</evidence>
<sequence>MSNLHSQGRSDLAHARHVEVALIDYLRAQSARHEALVIAAVGELRIRIDAADALLEYADESQSAAIAFRLAAAEAARLAGDVYFELAGRSLPRPLPDSAEPALLTQRRLLGDHYLNGAALADEQEGRLAAG</sequence>
<evidence type="ECO:0000313" key="1">
    <source>
        <dbReference type="EMBL" id="ALI10688.1"/>
    </source>
</evidence>
<dbReference type="OrthoDB" id="6901799at2"/>
<gene>
    <name evidence="1" type="ORF">AO356_28985</name>
</gene>
<dbReference type="AlphaFoldDB" id="A0A0N9X540"/>
<evidence type="ECO:0008006" key="3">
    <source>
        <dbReference type="Google" id="ProtNLM"/>
    </source>
</evidence>
<proteinExistence type="predicted"/>
<organism evidence="1 2">
    <name type="scientific">Pseudomonas fluorescens</name>
    <dbReference type="NCBI Taxonomy" id="294"/>
    <lineage>
        <taxon>Bacteria</taxon>
        <taxon>Pseudomonadati</taxon>
        <taxon>Pseudomonadota</taxon>
        <taxon>Gammaproteobacteria</taxon>
        <taxon>Pseudomonadales</taxon>
        <taxon>Pseudomonadaceae</taxon>
        <taxon>Pseudomonas</taxon>
    </lineage>
</organism>
<dbReference type="RefSeq" id="WP_060742775.1">
    <property type="nucleotide sequence ID" value="NZ_CP012831.1"/>
</dbReference>
<protein>
    <recommendedName>
        <fullName evidence="3">Acyl-CoA dehydrogenase</fullName>
    </recommendedName>
</protein>
<reference evidence="1 2" key="2">
    <citation type="journal article" date="2018" name="Nature">
        <title>Mutant phenotypes for thousands of bacterial genes of unknown function.</title>
        <authorList>
            <person name="Price M.N."/>
            <person name="Wetmore K.M."/>
            <person name="Waters R.J."/>
            <person name="Callaghan M."/>
            <person name="Ray J."/>
            <person name="Liu H."/>
            <person name="Kuehl J.V."/>
            <person name="Melnyk R.A."/>
            <person name="Lamson J.S."/>
            <person name="Suh Y."/>
            <person name="Carlson H.K."/>
            <person name="Esquivel Z."/>
            <person name="Sadeeshkumar H."/>
            <person name="Chakraborty R."/>
            <person name="Zane G.M."/>
            <person name="Rubin B.E."/>
            <person name="Wall J.D."/>
            <person name="Visel A."/>
            <person name="Bristow J."/>
            <person name="Blow M.J."/>
            <person name="Arkin A.P."/>
            <person name="Deutschbauer A.M."/>
        </authorList>
    </citation>
    <scope>NUCLEOTIDE SEQUENCE [LARGE SCALE GENOMIC DNA]</scope>
    <source>
        <strain evidence="1 2">FW300-N2C3</strain>
    </source>
</reference>
<dbReference type="EMBL" id="CP012831">
    <property type="protein sequence ID" value="ALI10688.1"/>
    <property type="molecule type" value="Genomic_DNA"/>
</dbReference>